<reference evidence="1" key="1">
    <citation type="submission" date="2022-02" db="EMBL/GenBank/DDBJ databases">
        <title>Plant Genome Project.</title>
        <authorList>
            <person name="Zhang R.-G."/>
        </authorList>
    </citation>
    <scope>NUCLEOTIDE SEQUENCE</scope>
    <source>
        <strain evidence="1">AT1</strain>
    </source>
</reference>
<proteinExistence type="predicted"/>
<keyword evidence="2" id="KW-1185">Reference proteome</keyword>
<name>A0ACC0P303_RHOML</name>
<dbReference type="EMBL" id="CM046391">
    <property type="protein sequence ID" value="KAI8559985.1"/>
    <property type="molecule type" value="Genomic_DNA"/>
</dbReference>
<protein>
    <submittedName>
        <fullName evidence="1">Uncharacterized protein</fullName>
    </submittedName>
</protein>
<accession>A0ACC0P303</accession>
<evidence type="ECO:0000313" key="1">
    <source>
        <dbReference type="EMBL" id="KAI8559985.1"/>
    </source>
</evidence>
<gene>
    <name evidence="1" type="ORF">RHMOL_Rhmol04G0219600</name>
</gene>
<organism evidence="1 2">
    <name type="scientific">Rhododendron molle</name>
    <name type="common">Chinese azalea</name>
    <name type="synonym">Azalea mollis</name>
    <dbReference type="NCBI Taxonomy" id="49168"/>
    <lineage>
        <taxon>Eukaryota</taxon>
        <taxon>Viridiplantae</taxon>
        <taxon>Streptophyta</taxon>
        <taxon>Embryophyta</taxon>
        <taxon>Tracheophyta</taxon>
        <taxon>Spermatophyta</taxon>
        <taxon>Magnoliopsida</taxon>
        <taxon>eudicotyledons</taxon>
        <taxon>Gunneridae</taxon>
        <taxon>Pentapetalae</taxon>
        <taxon>asterids</taxon>
        <taxon>Ericales</taxon>
        <taxon>Ericaceae</taxon>
        <taxon>Ericoideae</taxon>
        <taxon>Rhodoreae</taxon>
        <taxon>Rhododendron</taxon>
    </lineage>
</organism>
<sequence>MPRDSARGKGVVAEEEETTEIHVEYKEDDVVFRPAATAATSSSHVPITKYDIAEHLPDAMLAKLLEENPLIGEMVLRAKEE</sequence>
<dbReference type="Proteomes" id="UP001062846">
    <property type="component" value="Chromosome 4"/>
</dbReference>
<evidence type="ECO:0000313" key="2">
    <source>
        <dbReference type="Proteomes" id="UP001062846"/>
    </source>
</evidence>
<comment type="caution">
    <text evidence="1">The sequence shown here is derived from an EMBL/GenBank/DDBJ whole genome shotgun (WGS) entry which is preliminary data.</text>
</comment>